<dbReference type="Pfam" id="PF00903">
    <property type="entry name" value="Glyoxalase"/>
    <property type="match status" value="1"/>
</dbReference>
<protein>
    <submittedName>
        <fullName evidence="2">Glyoxalase</fullName>
    </submittedName>
</protein>
<dbReference type="Gene3D" id="3.10.180.10">
    <property type="entry name" value="2,3-Dihydroxybiphenyl 1,2-Dioxygenase, domain 1"/>
    <property type="match status" value="1"/>
</dbReference>
<evidence type="ECO:0000313" key="3">
    <source>
        <dbReference type="Proteomes" id="UP000321513"/>
    </source>
</evidence>
<dbReference type="SUPFAM" id="SSF54593">
    <property type="entry name" value="Glyoxalase/Bleomycin resistance protein/Dihydroxybiphenyl dioxygenase"/>
    <property type="match status" value="1"/>
</dbReference>
<dbReference type="EMBL" id="BJYT01000026">
    <property type="protein sequence ID" value="GEO11662.1"/>
    <property type="molecule type" value="Genomic_DNA"/>
</dbReference>
<dbReference type="Proteomes" id="UP000321513">
    <property type="component" value="Unassembled WGS sequence"/>
</dbReference>
<proteinExistence type="predicted"/>
<gene>
    <name evidence="2" type="ORF">SAE01_41580</name>
</gene>
<name>A0A512BI59_9BACT</name>
<comment type="caution">
    <text evidence="2">The sequence shown here is derived from an EMBL/GenBank/DDBJ whole genome shotgun (WGS) entry which is preliminary data.</text>
</comment>
<accession>A0A512BI59</accession>
<evidence type="ECO:0000259" key="1">
    <source>
        <dbReference type="PROSITE" id="PS51819"/>
    </source>
</evidence>
<keyword evidence="3" id="KW-1185">Reference proteome</keyword>
<dbReference type="OrthoDB" id="669651at2"/>
<dbReference type="PANTHER" id="PTHR36503:SF2">
    <property type="entry name" value="BLR2408 PROTEIN"/>
    <property type="match status" value="1"/>
</dbReference>
<dbReference type="InterPro" id="IPR029068">
    <property type="entry name" value="Glyas_Bleomycin-R_OHBP_Dase"/>
</dbReference>
<organism evidence="2 3">
    <name type="scientific">Segetibacter aerophilus</name>
    <dbReference type="NCBI Taxonomy" id="670293"/>
    <lineage>
        <taxon>Bacteria</taxon>
        <taxon>Pseudomonadati</taxon>
        <taxon>Bacteroidota</taxon>
        <taxon>Chitinophagia</taxon>
        <taxon>Chitinophagales</taxon>
        <taxon>Chitinophagaceae</taxon>
        <taxon>Segetibacter</taxon>
    </lineage>
</organism>
<reference evidence="2 3" key="1">
    <citation type="submission" date="2019-07" db="EMBL/GenBank/DDBJ databases">
        <title>Whole genome shotgun sequence of Segetibacter aerophilus NBRC 106135.</title>
        <authorList>
            <person name="Hosoyama A."/>
            <person name="Uohara A."/>
            <person name="Ohji S."/>
            <person name="Ichikawa N."/>
        </authorList>
    </citation>
    <scope>NUCLEOTIDE SEQUENCE [LARGE SCALE GENOMIC DNA]</scope>
    <source>
        <strain evidence="2 3">NBRC 106135</strain>
    </source>
</reference>
<evidence type="ECO:0000313" key="2">
    <source>
        <dbReference type="EMBL" id="GEO11662.1"/>
    </source>
</evidence>
<sequence length="138" mass="15095">MVTDLWINLPVKDIAKSKAFFTQIGFSLNTQHGNSDNSACLLVGQKNVVVMLFDEPTFKGFTNGEIADTKQASEVLLSIGVESKNEVDEIVQKAIAAGGVSKHTPGEMQGWMYGAVFTDLDGHKWNLLYMDYSKMSGS</sequence>
<dbReference type="PROSITE" id="PS51819">
    <property type="entry name" value="VOC"/>
    <property type="match status" value="1"/>
</dbReference>
<dbReference type="InterPro" id="IPR004360">
    <property type="entry name" value="Glyas_Fos-R_dOase_dom"/>
</dbReference>
<dbReference type="AlphaFoldDB" id="A0A512BI59"/>
<dbReference type="InterPro" id="IPR037523">
    <property type="entry name" value="VOC_core"/>
</dbReference>
<feature type="domain" description="VOC" evidence="1">
    <location>
        <begin position="3"/>
        <end position="130"/>
    </location>
</feature>
<dbReference type="PANTHER" id="PTHR36503">
    <property type="entry name" value="BLR2520 PROTEIN"/>
    <property type="match status" value="1"/>
</dbReference>
<dbReference type="RefSeq" id="WP_147205771.1">
    <property type="nucleotide sequence ID" value="NZ_BJYT01000026.1"/>
</dbReference>